<dbReference type="STRING" id="646529.Desaci_0965"/>
<reference evidence="7 8" key="1">
    <citation type="journal article" date="2012" name="J. Bacteriol.">
        <title>Complete genome sequences of Desulfosporosinus orientis DSM765T, Desulfosporosinus youngiae DSM17734T, Desulfosporosinus meridiei DSM13257T, and Desulfosporosinus acidiphilus DSM22704T.</title>
        <authorList>
            <person name="Pester M."/>
            <person name="Brambilla E."/>
            <person name="Alazard D."/>
            <person name="Rattei T."/>
            <person name="Weinmaier T."/>
            <person name="Han J."/>
            <person name="Lucas S."/>
            <person name="Lapidus A."/>
            <person name="Cheng J.F."/>
            <person name="Goodwin L."/>
            <person name="Pitluck S."/>
            <person name="Peters L."/>
            <person name="Ovchinnikova G."/>
            <person name="Teshima H."/>
            <person name="Detter J.C."/>
            <person name="Han C.S."/>
            <person name="Tapia R."/>
            <person name="Land M.L."/>
            <person name="Hauser L."/>
            <person name="Kyrpides N.C."/>
            <person name="Ivanova N.N."/>
            <person name="Pagani I."/>
            <person name="Huntmann M."/>
            <person name="Wei C.L."/>
            <person name="Davenport K.W."/>
            <person name="Daligault H."/>
            <person name="Chain P.S."/>
            <person name="Chen A."/>
            <person name="Mavromatis K."/>
            <person name="Markowitz V."/>
            <person name="Szeto E."/>
            <person name="Mikhailova N."/>
            <person name="Pati A."/>
            <person name="Wagner M."/>
            <person name="Woyke T."/>
            <person name="Ollivier B."/>
            <person name="Klenk H.P."/>
            <person name="Spring S."/>
            <person name="Loy A."/>
        </authorList>
    </citation>
    <scope>NUCLEOTIDE SEQUENCE [LARGE SCALE GENOMIC DNA]</scope>
    <source>
        <strain evidence="8">DSM 22704 / JCM 16185 / SJ4</strain>
    </source>
</reference>
<sequence>MNKWNVYVTNEIPKPALDMLAEHCDLEVNRLGKPLPKSTLLEKVQGRDAVLCLLTDQIDNEVFKAASQAKIFANYAVGYNNIDIPAATERGIMISNTPGVLTDTTAELAWALLFSVARRVAESDKYTRMGKYEGWGPMLFLGQDVMNKTVGIIGPGRIGLSFAKRAKAFDMKILYTGRAPNPQFEKETGGQYVSLNQLLQDSDYVSIHTPLLPETFHLIGEKEFKQMKKTAILINTSRGPVVDELALVKALQTGEIWGAGLDVYEWEPKLAEGLSELNNVTLCPHIASATIETRTKMGTIAASNILTAMKGELPPNCLNPEVFKSKFDK</sequence>
<evidence type="ECO:0000259" key="5">
    <source>
        <dbReference type="Pfam" id="PF00389"/>
    </source>
</evidence>
<keyword evidence="3" id="KW-0520">NAD</keyword>
<dbReference type="GO" id="GO:0030267">
    <property type="term" value="F:glyoxylate reductase (NADPH) activity"/>
    <property type="evidence" value="ECO:0007669"/>
    <property type="project" value="TreeGrafter"/>
</dbReference>
<dbReference type="Pfam" id="PF00389">
    <property type="entry name" value="2-Hacid_dh"/>
    <property type="match status" value="1"/>
</dbReference>
<dbReference type="Gene3D" id="3.40.50.720">
    <property type="entry name" value="NAD(P)-binding Rossmann-like Domain"/>
    <property type="match status" value="2"/>
</dbReference>
<keyword evidence="2 4" id="KW-0560">Oxidoreductase</keyword>
<feature type="domain" description="D-isomer specific 2-hydroxyacid dehydrogenase catalytic" evidence="5">
    <location>
        <begin position="6"/>
        <end position="319"/>
    </location>
</feature>
<accession>I4D2I6</accession>
<dbReference type="InterPro" id="IPR006139">
    <property type="entry name" value="D-isomer_2_OHA_DH_cat_dom"/>
</dbReference>
<gene>
    <name evidence="7" type="ordered locus">Desaci_0965</name>
</gene>
<evidence type="ECO:0000313" key="7">
    <source>
        <dbReference type="EMBL" id="AFM40010.1"/>
    </source>
</evidence>
<name>I4D2I6_DESAJ</name>
<dbReference type="SUPFAM" id="SSF52283">
    <property type="entry name" value="Formate/glycerate dehydrogenase catalytic domain-like"/>
    <property type="match status" value="1"/>
</dbReference>
<dbReference type="PANTHER" id="PTHR10996">
    <property type="entry name" value="2-HYDROXYACID DEHYDROGENASE-RELATED"/>
    <property type="match status" value="1"/>
</dbReference>
<evidence type="ECO:0000256" key="4">
    <source>
        <dbReference type="RuleBase" id="RU003719"/>
    </source>
</evidence>
<evidence type="ECO:0000256" key="2">
    <source>
        <dbReference type="ARBA" id="ARBA00023002"/>
    </source>
</evidence>
<dbReference type="OrthoDB" id="9805416at2"/>
<dbReference type="CDD" id="cd05301">
    <property type="entry name" value="GDH"/>
    <property type="match status" value="1"/>
</dbReference>
<dbReference type="Proteomes" id="UP000002892">
    <property type="component" value="Chromosome"/>
</dbReference>
<dbReference type="GO" id="GO:0051287">
    <property type="term" value="F:NAD binding"/>
    <property type="evidence" value="ECO:0007669"/>
    <property type="project" value="InterPro"/>
</dbReference>
<dbReference type="InterPro" id="IPR029753">
    <property type="entry name" value="D-isomer_DH_CS"/>
</dbReference>
<dbReference type="PROSITE" id="PS00671">
    <property type="entry name" value="D_2_HYDROXYACID_DH_3"/>
    <property type="match status" value="1"/>
</dbReference>
<dbReference type="AlphaFoldDB" id="I4D2I6"/>
<dbReference type="InterPro" id="IPR036291">
    <property type="entry name" value="NAD(P)-bd_dom_sf"/>
</dbReference>
<dbReference type="HOGENOM" id="CLU_019796_1_2_9"/>
<dbReference type="KEGG" id="dai:Desaci_0965"/>
<dbReference type="FunFam" id="3.40.50.720:FF:000462">
    <property type="entry name" value="Glyoxylate reductase (NADP+)"/>
    <property type="match status" value="1"/>
</dbReference>
<proteinExistence type="inferred from homology"/>
<dbReference type="PANTHER" id="PTHR10996:SF178">
    <property type="entry name" value="2-HYDROXYACID DEHYDROGENASE YGL185C-RELATED"/>
    <property type="match status" value="1"/>
</dbReference>
<dbReference type="GO" id="GO:0016618">
    <property type="term" value="F:hydroxypyruvate reductase [NAD(P)H] activity"/>
    <property type="evidence" value="ECO:0007669"/>
    <property type="project" value="TreeGrafter"/>
</dbReference>
<dbReference type="GO" id="GO:0005829">
    <property type="term" value="C:cytosol"/>
    <property type="evidence" value="ECO:0007669"/>
    <property type="project" value="TreeGrafter"/>
</dbReference>
<dbReference type="SUPFAM" id="SSF51735">
    <property type="entry name" value="NAD(P)-binding Rossmann-fold domains"/>
    <property type="match status" value="1"/>
</dbReference>
<dbReference type="InterPro" id="IPR050223">
    <property type="entry name" value="D-isomer_2-hydroxyacid_DH"/>
</dbReference>
<evidence type="ECO:0000256" key="3">
    <source>
        <dbReference type="ARBA" id="ARBA00023027"/>
    </source>
</evidence>
<evidence type="ECO:0000259" key="6">
    <source>
        <dbReference type="Pfam" id="PF02826"/>
    </source>
</evidence>
<dbReference type="eggNOG" id="COG1052">
    <property type="taxonomic scope" value="Bacteria"/>
</dbReference>
<protein>
    <submittedName>
        <fullName evidence="7">Lactate dehydrogenase-like oxidoreductase</fullName>
    </submittedName>
</protein>
<dbReference type="Pfam" id="PF02826">
    <property type="entry name" value="2-Hacid_dh_C"/>
    <property type="match status" value="1"/>
</dbReference>
<dbReference type="RefSeq" id="WP_014826019.1">
    <property type="nucleotide sequence ID" value="NC_018068.1"/>
</dbReference>
<dbReference type="InterPro" id="IPR006140">
    <property type="entry name" value="D-isomer_DH_NAD-bd"/>
</dbReference>
<organism evidence="7 8">
    <name type="scientific">Desulfosporosinus acidiphilus (strain DSM 22704 / JCM 16185 / SJ4)</name>
    <dbReference type="NCBI Taxonomy" id="646529"/>
    <lineage>
        <taxon>Bacteria</taxon>
        <taxon>Bacillati</taxon>
        <taxon>Bacillota</taxon>
        <taxon>Clostridia</taxon>
        <taxon>Eubacteriales</taxon>
        <taxon>Desulfitobacteriaceae</taxon>
        <taxon>Desulfosporosinus</taxon>
    </lineage>
</organism>
<feature type="domain" description="D-isomer specific 2-hydroxyacid dehydrogenase NAD-binding" evidence="6">
    <location>
        <begin position="111"/>
        <end position="287"/>
    </location>
</feature>
<evidence type="ECO:0000256" key="1">
    <source>
        <dbReference type="ARBA" id="ARBA00005854"/>
    </source>
</evidence>
<evidence type="ECO:0000313" key="8">
    <source>
        <dbReference type="Proteomes" id="UP000002892"/>
    </source>
</evidence>
<keyword evidence="8" id="KW-1185">Reference proteome</keyword>
<dbReference type="EMBL" id="CP003639">
    <property type="protein sequence ID" value="AFM40010.1"/>
    <property type="molecule type" value="Genomic_DNA"/>
</dbReference>
<comment type="similarity">
    <text evidence="1 4">Belongs to the D-isomer specific 2-hydroxyacid dehydrogenase family.</text>
</comment>